<accession>A0A9W6HJU6</accession>
<comment type="similarity">
    <text evidence="2 10">Belongs to the ClpA/ClpB family.</text>
</comment>
<evidence type="ECO:0000259" key="13">
    <source>
        <dbReference type="SMART" id="SM01086"/>
    </source>
</evidence>
<evidence type="ECO:0000313" key="15">
    <source>
        <dbReference type="Proteomes" id="UP001142291"/>
    </source>
</evidence>
<proteinExistence type="inferred from homology"/>
<comment type="subcellular location">
    <subcellularLocation>
        <location evidence="1">Cytoplasm</location>
    </subcellularLocation>
</comment>
<protein>
    <submittedName>
        <fullName evidence="14">Chaperone protein ClpB</fullName>
    </submittedName>
</protein>
<dbReference type="Gene3D" id="3.40.50.300">
    <property type="entry name" value="P-loop containing nucleotide triphosphate hydrolases"/>
    <property type="match status" value="3"/>
</dbReference>
<dbReference type="PROSITE" id="PS00870">
    <property type="entry name" value="CLPAB_1"/>
    <property type="match status" value="1"/>
</dbReference>
<dbReference type="Pfam" id="PF07724">
    <property type="entry name" value="AAA_2"/>
    <property type="match status" value="1"/>
</dbReference>
<evidence type="ECO:0000256" key="5">
    <source>
        <dbReference type="ARBA" id="ARBA00022840"/>
    </source>
</evidence>
<reference evidence="14" key="2">
    <citation type="submission" date="2023-01" db="EMBL/GenBank/DDBJ databases">
        <authorList>
            <person name="Sun Q."/>
            <person name="Evtushenko L."/>
        </authorList>
    </citation>
    <scope>NUCLEOTIDE SEQUENCE</scope>
    <source>
        <strain evidence="14">VKM Ac-1940</strain>
    </source>
</reference>
<keyword evidence="5 10" id="KW-0067">ATP-binding</keyword>
<dbReference type="GO" id="GO:0005737">
    <property type="term" value="C:cytoplasm"/>
    <property type="evidence" value="ECO:0007669"/>
    <property type="project" value="UniProtKB-SubCell"/>
</dbReference>
<dbReference type="GO" id="GO:0005524">
    <property type="term" value="F:ATP binding"/>
    <property type="evidence" value="ECO:0007669"/>
    <property type="project" value="UniProtKB-KW"/>
</dbReference>
<dbReference type="PANTHER" id="PTHR11638:SF18">
    <property type="entry name" value="HEAT SHOCK PROTEIN 104"/>
    <property type="match status" value="1"/>
</dbReference>
<evidence type="ECO:0000259" key="12">
    <source>
        <dbReference type="SMART" id="SM00382"/>
    </source>
</evidence>
<dbReference type="EMBL" id="BSER01000001">
    <property type="protein sequence ID" value="GLJ94076.1"/>
    <property type="molecule type" value="Genomic_DNA"/>
</dbReference>
<dbReference type="PRINTS" id="PR00300">
    <property type="entry name" value="CLPPROTEASEA"/>
</dbReference>
<evidence type="ECO:0000256" key="7">
    <source>
        <dbReference type="ARBA" id="ARBA00023054"/>
    </source>
</evidence>
<keyword evidence="6" id="KW-0346">Stress response</keyword>
<comment type="caution">
    <text evidence="14">The sequence shown here is derived from an EMBL/GenBank/DDBJ whole genome shotgun (WGS) entry which is preliminary data.</text>
</comment>
<evidence type="ECO:0000256" key="6">
    <source>
        <dbReference type="ARBA" id="ARBA00023016"/>
    </source>
</evidence>
<dbReference type="FunFam" id="3.40.50.300:FF:000025">
    <property type="entry name" value="ATP-dependent Clp protease subunit"/>
    <property type="match status" value="1"/>
</dbReference>
<dbReference type="SUPFAM" id="SSF52540">
    <property type="entry name" value="P-loop containing nucleoside triphosphate hydrolases"/>
    <property type="match status" value="2"/>
</dbReference>
<keyword evidence="7 11" id="KW-0175">Coiled coil</keyword>
<dbReference type="SMART" id="SM01086">
    <property type="entry name" value="ClpB_D2-small"/>
    <property type="match status" value="1"/>
</dbReference>
<keyword evidence="4 10" id="KW-0547">Nucleotide-binding</keyword>
<dbReference type="GO" id="GO:0016887">
    <property type="term" value="F:ATP hydrolysis activity"/>
    <property type="evidence" value="ECO:0007669"/>
    <property type="project" value="InterPro"/>
</dbReference>
<sequence length="746" mass="81770">MNAQPQPGQDEQQSALEQFGINLTDRARQGKLDPVIGRDSEIRRVSQVLTRRTKNNPVLIGEPGVGKTAVVEGLAQRIVAGDVAESLKDKELVSLDISALVAGAMYRGQFEERLKSVLKEITESDGQIITFIDELHVLMGAGGGEGSVAASNMLKPMLARGELRLIGATTLDEYREFIEKDAALERRFQQVYVGEPSVEDTIAILRGLKERYEAHHKVAIADGALVAAASLSNRYIPSRQLPDKAIDLIDEAASRLRMEIDSAPLEIDELRRHVDRLKLEELALKREKDAASKERLATLRDTLGGEQKRLDELQARWERERASLNAVGDLKTRLDQARIEAERAQREGNLEKASRLYYAEIPALERQVAQAENAEAAEGGERMVNDQVTDADIAAVIAAWTGIPVGRLLQGESEKLVHLEAELGERLIGQKDAVKAVSDAVRRSRAGISDPNRPTGSFLFLGPTGVGKTELAKALAEFLFDDERAMVRIDMSEYGEKHSVARLVGAPPGYVGYEQGGQLTEAVRRRPYSVVLLDEVEKAHPEVFDILLQVLDDGRLTDGQGRTVDFTNTILILTSNLGSPILIDPTLSPAEKREQVMALVRTAFRPEFLNRLDDIVMFQALSQDDLAQIVELSVDALQRRLHDRRLTLAVTPDARAWLAERGYDPIFGARPLRRLIQSEIQDRLAMALLSGGVRDGDLVKVDVAADGSALVLTSAGASPETVAEAADVSDASAADDDVIQAELLDE</sequence>
<evidence type="ECO:0000256" key="11">
    <source>
        <dbReference type="SAM" id="Coils"/>
    </source>
</evidence>
<keyword evidence="8 10" id="KW-0143">Chaperone</keyword>
<evidence type="ECO:0000313" key="14">
    <source>
        <dbReference type="EMBL" id="GLJ94076.1"/>
    </source>
</evidence>
<gene>
    <name evidence="14" type="primary">clpB</name>
    <name evidence="14" type="ORF">GCM10017591_01370</name>
</gene>
<dbReference type="AlphaFoldDB" id="A0A9W6HJU6"/>
<evidence type="ECO:0000256" key="1">
    <source>
        <dbReference type="ARBA" id="ARBA00004496"/>
    </source>
</evidence>
<dbReference type="InterPro" id="IPR041546">
    <property type="entry name" value="ClpA/ClpB_AAA_lid"/>
</dbReference>
<dbReference type="InterPro" id="IPR028299">
    <property type="entry name" value="ClpA/B_CS2"/>
</dbReference>
<dbReference type="GO" id="GO:0034605">
    <property type="term" value="P:cellular response to heat"/>
    <property type="evidence" value="ECO:0007669"/>
    <property type="project" value="TreeGrafter"/>
</dbReference>
<dbReference type="RefSeq" id="WP_204962581.1">
    <property type="nucleotide sequence ID" value="NZ_BAAAUR010000002.1"/>
</dbReference>
<organism evidence="14 15">
    <name type="scientific">Microbacterium dextranolyticum</name>
    <dbReference type="NCBI Taxonomy" id="36806"/>
    <lineage>
        <taxon>Bacteria</taxon>
        <taxon>Bacillati</taxon>
        <taxon>Actinomycetota</taxon>
        <taxon>Actinomycetes</taxon>
        <taxon>Micrococcales</taxon>
        <taxon>Microbacteriaceae</taxon>
        <taxon>Microbacterium</taxon>
    </lineage>
</organism>
<evidence type="ECO:0000256" key="3">
    <source>
        <dbReference type="ARBA" id="ARBA00022737"/>
    </source>
</evidence>
<dbReference type="PANTHER" id="PTHR11638">
    <property type="entry name" value="ATP-DEPENDENT CLP PROTEASE"/>
    <property type="match status" value="1"/>
</dbReference>
<keyword evidence="3" id="KW-0677">Repeat</keyword>
<dbReference type="Gene3D" id="1.10.8.60">
    <property type="match status" value="1"/>
</dbReference>
<dbReference type="CDD" id="cd19499">
    <property type="entry name" value="RecA-like_ClpB_Hsp104-like"/>
    <property type="match status" value="1"/>
</dbReference>
<dbReference type="InterPro" id="IPR050130">
    <property type="entry name" value="ClpA_ClpB"/>
</dbReference>
<dbReference type="SMART" id="SM00382">
    <property type="entry name" value="AAA"/>
    <property type="match status" value="2"/>
</dbReference>
<dbReference type="Pfam" id="PF10431">
    <property type="entry name" value="ClpB_D2-small"/>
    <property type="match status" value="1"/>
</dbReference>
<dbReference type="PROSITE" id="PS00871">
    <property type="entry name" value="CLPAB_2"/>
    <property type="match status" value="1"/>
</dbReference>
<dbReference type="InterPro" id="IPR019489">
    <property type="entry name" value="Clp_ATPase_C"/>
</dbReference>
<reference evidence="14" key="1">
    <citation type="journal article" date="2014" name="Int. J. Syst. Evol. Microbiol.">
        <title>Complete genome sequence of Corynebacterium casei LMG S-19264T (=DSM 44701T), isolated from a smear-ripened cheese.</title>
        <authorList>
            <consortium name="US DOE Joint Genome Institute (JGI-PGF)"/>
            <person name="Walter F."/>
            <person name="Albersmeier A."/>
            <person name="Kalinowski J."/>
            <person name="Ruckert C."/>
        </authorList>
    </citation>
    <scope>NUCLEOTIDE SEQUENCE</scope>
    <source>
        <strain evidence="14">VKM Ac-1940</strain>
    </source>
</reference>
<dbReference type="Proteomes" id="UP001142291">
    <property type="component" value="Unassembled WGS sequence"/>
</dbReference>
<evidence type="ECO:0000256" key="4">
    <source>
        <dbReference type="ARBA" id="ARBA00022741"/>
    </source>
</evidence>
<dbReference type="Pfam" id="PF00004">
    <property type="entry name" value="AAA"/>
    <property type="match status" value="1"/>
</dbReference>
<dbReference type="InterPro" id="IPR018368">
    <property type="entry name" value="ClpA/B_CS1"/>
</dbReference>
<dbReference type="Pfam" id="PF17871">
    <property type="entry name" value="AAA_lid_9"/>
    <property type="match status" value="1"/>
</dbReference>
<keyword evidence="15" id="KW-1185">Reference proteome</keyword>
<feature type="domain" description="AAA+ ATPase" evidence="12">
    <location>
        <begin position="53"/>
        <end position="197"/>
    </location>
</feature>
<dbReference type="FunFam" id="3.40.50.300:FF:000010">
    <property type="entry name" value="Chaperone clpB 1, putative"/>
    <property type="match status" value="1"/>
</dbReference>
<feature type="domain" description="Clp ATPase C-terminal" evidence="13">
    <location>
        <begin position="621"/>
        <end position="712"/>
    </location>
</feature>
<name>A0A9W6HJU6_9MICO</name>
<comment type="subunit">
    <text evidence="9">Homohexamer. The oligomerization is ATP-dependent.</text>
</comment>
<evidence type="ECO:0000256" key="2">
    <source>
        <dbReference type="ARBA" id="ARBA00008675"/>
    </source>
</evidence>
<dbReference type="FunFam" id="3.40.50.300:FF:000120">
    <property type="entry name" value="ATP-dependent chaperone ClpB"/>
    <property type="match status" value="1"/>
</dbReference>
<dbReference type="InterPro" id="IPR027417">
    <property type="entry name" value="P-loop_NTPase"/>
</dbReference>
<evidence type="ECO:0000256" key="9">
    <source>
        <dbReference type="ARBA" id="ARBA00026057"/>
    </source>
</evidence>
<dbReference type="InterPro" id="IPR001270">
    <property type="entry name" value="ClpA/B"/>
</dbReference>
<evidence type="ECO:0000256" key="10">
    <source>
        <dbReference type="RuleBase" id="RU004432"/>
    </source>
</evidence>
<dbReference type="InterPro" id="IPR003593">
    <property type="entry name" value="AAA+_ATPase"/>
</dbReference>
<dbReference type="CDD" id="cd00009">
    <property type="entry name" value="AAA"/>
    <property type="match status" value="1"/>
</dbReference>
<feature type="domain" description="AAA+ ATPase" evidence="12">
    <location>
        <begin position="454"/>
        <end position="601"/>
    </location>
</feature>
<dbReference type="InterPro" id="IPR003959">
    <property type="entry name" value="ATPase_AAA_core"/>
</dbReference>
<evidence type="ECO:0000256" key="8">
    <source>
        <dbReference type="ARBA" id="ARBA00023186"/>
    </source>
</evidence>
<feature type="coiled-coil region" evidence="11">
    <location>
        <begin position="267"/>
        <end position="347"/>
    </location>
</feature>